<name>A0ABW3FZF7_9PSEU</name>
<dbReference type="InterPro" id="IPR051806">
    <property type="entry name" value="HAD-like_SPP"/>
</dbReference>
<keyword evidence="2" id="KW-1185">Reference proteome</keyword>
<dbReference type="Gene3D" id="1.10.150.240">
    <property type="entry name" value="Putative phosphatase, domain 2"/>
    <property type="match status" value="1"/>
</dbReference>
<dbReference type="Pfam" id="PF00702">
    <property type="entry name" value="Hydrolase"/>
    <property type="match status" value="1"/>
</dbReference>
<evidence type="ECO:0000313" key="2">
    <source>
        <dbReference type="Proteomes" id="UP001597018"/>
    </source>
</evidence>
<gene>
    <name evidence="1" type="ORF">ACFQ16_26110</name>
</gene>
<dbReference type="NCBIfam" id="TIGR01509">
    <property type="entry name" value="HAD-SF-IA-v3"/>
    <property type="match status" value="1"/>
</dbReference>
<sequence length="219" mass="22927">MDERVLTARILLFDMDGTLVDSTAVVERTWHRFAARHGLDGAAVIADAHGRPTAETVARHLPAGADVTAETARIVAAELADMDGIVPVLGAAELVSELPADSWAVVTSADRELVERRMAAAGLQLPRVVVSADDVRCGKPDPEGYLRAAELLGATAEEAVVFEDAAAGLLAARFSGASPVVVGGHDGPAATGLPRVEDLRSVTATRGTDEELLVRLHTR</sequence>
<keyword evidence="1" id="KW-0378">Hydrolase</keyword>
<dbReference type="InterPro" id="IPR023198">
    <property type="entry name" value="PGP-like_dom2"/>
</dbReference>
<protein>
    <submittedName>
        <fullName evidence="1">HAD-IA family hydrolase</fullName>
    </submittedName>
</protein>
<dbReference type="RefSeq" id="WP_345601283.1">
    <property type="nucleotide sequence ID" value="NZ_BAABLT010000032.1"/>
</dbReference>
<dbReference type="InterPro" id="IPR023214">
    <property type="entry name" value="HAD_sf"/>
</dbReference>
<reference evidence="2" key="1">
    <citation type="journal article" date="2019" name="Int. J. Syst. Evol. Microbiol.">
        <title>The Global Catalogue of Microorganisms (GCM) 10K type strain sequencing project: providing services to taxonomists for standard genome sequencing and annotation.</title>
        <authorList>
            <consortium name="The Broad Institute Genomics Platform"/>
            <consortium name="The Broad Institute Genome Sequencing Center for Infectious Disease"/>
            <person name="Wu L."/>
            <person name="Ma J."/>
        </authorList>
    </citation>
    <scope>NUCLEOTIDE SEQUENCE [LARGE SCALE GENOMIC DNA]</scope>
    <source>
        <strain evidence="2">CCUG 56401</strain>
    </source>
</reference>
<dbReference type="EMBL" id="JBHTIW010000030">
    <property type="protein sequence ID" value="MFD0923233.1"/>
    <property type="molecule type" value="Genomic_DNA"/>
</dbReference>
<proteinExistence type="predicted"/>
<dbReference type="SFLD" id="SFLDS00003">
    <property type="entry name" value="Haloacid_Dehalogenase"/>
    <property type="match status" value="1"/>
</dbReference>
<accession>A0ABW3FZF7</accession>
<dbReference type="PANTHER" id="PTHR43481:SF4">
    <property type="entry name" value="GLYCEROL-1-PHOSPHATE PHOSPHOHYDROLASE 1-RELATED"/>
    <property type="match status" value="1"/>
</dbReference>
<dbReference type="SUPFAM" id="SSF56784">
    <property type="entry name" value="HAD-like"/>
    <property type="match status" value="1"/>
</dbReference>
<dbReference type="Proteomes" id="UP001597018">
    <property type="component" value="Unassembled WGS sequence"/>
</dbReference>
<dbReference type="PANTHER" id="PTHR43481">
    <property type="entry name" value="FRUCTOSE-1-PHOSPHATE PHOSPHATASE"/>
    <property type="match status" value="1"/>
</dbReference>
<dbReference type="GO" id="GO:0016787">
    <property type="term" value="F:hydrolase activity"/>
    <property type="evidence" value="ECO:0007669"/>
    <property type="project" value="UniProtKB-KW"/>
</dbReference>
<dbReference type="InterPro" id="IPR036412">
    <property type="entry name" value="HAD-like_sf"/>
</dbReference>
<evidence type="ECO:0000313" key="1">
    <source>
        <dbReference type="EMBL" id="MFD0923233.1"/>
    </source>
</evidence>
<dbReference type="InterPro" id="IPR006439">
    <property type="entry name" value="HAD-SF_hydro_IA"/>
</dbReference>
<dbReference type="Gene3D" id="3.40.50.1000">
    <property type="entry name" value="HAD superfamily/HAD-like"/>
    <property type="match status" value="1"/>
</dbReference>
<dbReference type="SFLD" id="SFLDG01129">
    <property type="entry name" value="C1.5:_HAD__Beta-PGM__Phosphata"/>
    <property type="match status" value="1"/>
</dbReference>
<organism evidence="1 2">
    <name type="scientific">Saccharopolyspora rosea</name>
    <dbReference type="NCBI Taxonomy" id="524884"/>
    <lineage>
        <taxon>Bacteria</taxon>
        <taxon>Bacillati</taxon>
        <taxon>Actinomycetota</taxon>
        <taxon>Actinomycetes</taxon>
        <taxon>Pseudonocardiales</taxon>
        <taxon>Pseudonocardiaceae</taxon>
        <taxon>Saccharopolyspora</taxon>
    </lineage>
</organism>
<comment type="caution">
    <text evidence="1">The sequence shown here is derived from an EMBL/GenBank/DDBJ whole genome shotgun (WGS) entry which is preliminary data.</text>
</comment>